<organism evidence="1 2">
    <name type="scientific">Datura stramonium</name>
    <name type="common">Jimsonweed</name>
    <name type="synonym">Common thornapple</name>
    <dbReference type="NCBI Taxonomy" id="4076"/>
    <lineage>
        <taxon>Eukaryota</taxon>
        <taxon>Viridiplantae</taxon>
        <taxon>Streptophyta</taxon>
        <taxon>Embryophyta</taxon>
        <taxon>Tracheophyta</taxon>
        <taxon>Spermatophyta</taxon>
        <taxon>Magnoliopsida</taxon>
        <taxon>eudicotyledons</taxon>
        <taxon>Gunneridae</taxon>
        <taxon>Pentapetalae</taxon>
        <taxon>asterids</taxon>
        <taxon>lamiids</taxon>
        <taxon>Solanales</taxon>
        <taxon>Solanaceae</taxon>
        <taxon>Solanoideae</taxon>
        <taxon>Datureae</taxon>
        <taxon>Datura</taxon>
    </lineage>
</organism>
<dbReference type="Proteomes" id="UP000823775">
    <property type="component" value="Unassembled WGS sequence"/>
</dbReference>
<comment type="caution">
    <text evidence="1">The sequence shown here is derived from an EMBL/GenBank/DDBJ whole genome shotgun (WGS) entry which is preliminary data.</text>
</comment>
<name>A0ABS8VQI8_DATST</name>
<reference evidence="1 2" key="1">
    <citation type="journal article" date="2021" name="BMC Genomics">
        <title>Datura genome reveals duplications of psychoactive alkaloid biosynthetic genes and high mutation rate following tissue culture.</title>
        <authorList>
            <person name="Rajewski A."/>
            <person name="Carter-House D."/>
            <person name="Stajich J."/>
            <person name="Litt A."/>
        </authorList>
    </citation>
    <scope>NUCLEOTIDE SEQUENCE [LARGE SCALE GENOMIC DNA]</scope>
    <source>
        <strain evidence="1">AR-01</strain>
    </source>
</reference>
<dbReference type="EMBL" id="JACEIK010005476">
    <property type="protein sequence ID" value="MCE0481588.1"/>
    <property type="molecule type" value="Genomic_DNA"/>
</dbReference>
<protein>
    <submittedName>
        <fullName evidence="1">Uncharacterized protein</fullName>
    </submittedName>
</protein>
<keyword evidence="2" id="KW-1185">Reference proteome</keyword>
<evidence type="ECO:0000313" key="2">
    <source>
        <dbReference type="Proteomes" id="UP000823775"/>
    </source>
</evidence>
<gene>
    <name evidence="1" type="ORF">HAX54_039448</name>
</gene>
<sequence>MAGIAIVLDILRKHPSFTGQALHSHGVFSAKLAASAAAASVAASYPFASRAFFGGFVGETLYWGGNVPSLIAVCGE</sequence>
<dbReference type="PANTHER" id="PTHR36074:SF1">
    <property type="entry name" value="ISOPENTENYL-DIPHOSPHATE DELTA-ISOMERASE"/>
    <property type="match status" value="1"/>
</dbReference>
<evidence type="ECO:0000313" key="1">
    <source>
        <dbReference type="EMBL" id="MCE0481588.1"/>
    </source>
</evidence>
<accession>A0ABS8VQI8</accession>
<proteinExistence type="predicted"/>
<dbReference type="PANTHER" id="PTHR36074">
    <property type="entry name" value="ISOPENTENYL-DIPHOSPHATE DELTA-ISOMERASE"/>
    <property type="match status" value="1"/>
</dbReference>